<accession>A0AAI9F0N3</accession>
<evidence type="ECO:0000256" key="3">
    <source>
        <dbReference type="ARBA" id="ARBA00022705"/>
    </source>
</evidence>
<evidence type="ECO:0000256" key="6">
    <source>
        <dbReference type="ARBA" id="ARBA00022801"/>
    </source>
</evidence>
<gene>
    <name evidence="9" type="ORF">CMTB2_04083</name>
</gene>
<evidence type="ECO:0000256" key="4">
    <source>
        <dbReference type="ARBA" id="ARBA00022722"/>
    </source>
</evidence>
<evidence type="ECO:0000256" key="1">
    <source>
        <dbReference type="ARBA" id="ARBA00003293"/>
    </source>
</evidence>
<comment type="similarity">
    <text evidence="2">Belongs to the phage GPA family.</text>
</comment>
<reference evidence="9 10" key="1">
    <citation type="journal article" date="2011" name="Stand. Genomic Sci.">
        <title>Draft genome sequence of Caminibacter mediatlanticus strain TB-2, an epsilonproteobacterium isolated from a deep-sea hydrothermal vent.</title>
        <authorList>
            <person name="Giovannelli D."/>
            <person name="Ferriera S."/>
            <person name="Johnson J."/>
            <person name="Kravitz S."/>
            <person name="Perez-Rodriguez I."/>
            <person name="Ricci J."/>
            <person name="O'Brien C."/>
            <person name="Voordeckers J.W."/>
            <person name="Bini E."/>
            <person name="Vetriani C."/>
        </authorList>
    </citation>
    <scope>NUCLEOTIDE SEQUENCE [LARGE SCALE GENOMIC DNA]</scope>
    <source>
        <strain evidence="9 10">TB-2</strain>
    </source>
</reference>
<dbReference type="Proteomes" id="UP000003288">
    <property type="component" value="Unassembled WGS sequence"/>
</dbReference>
<keyword evidence="6" id="KW-0378">Hydrolase</keyword>
<evidence type="ECO:0000256" key="7">
    <source>
        <dbReference type="SAM" id="MobiDB-lite"/>
    </source>
</evidence>
<comment type="function">
    <text evidence="1">Possible endonuclease which induces a single-strand cut and initiates DNA replication.</text>
</comment>
<evidence type="ECO:0000259" key="8">
    <source>
        <dbReference type="Pfam" id="PF05840"/>
    </source>
</evidence>
<feature type="domain" description="Replication gene A protein-like" evidence="8">
    <location>
        <begin position="37"/>
        <end position="230"/>
    </location>
</feature>
<evidence type="ECO:0000313" key="9">
    <source>
        <dbReference type="EMBL" id="EDM22847.1"/>
    </source>
</evidence>
<proteinExistence type="inferred from homology"/>
<evidence type="ECO:0000256" key="5">
    <source>
        <dbReference type="ARBA" id="ARBA00022759"/>
    </source>
</evidence>
<dbReference type="AlphaFoldDB" id="A0AAI9F0N3"/>
<dbReference type="GO" id="GO:0016787">
    <property type="term" value="F:hydrolase activity"/>
    <property type="evidence" value="ECO:0007669"/>
    <property type="project" value="UniProtKB-KW"/>
</dbReference>
<protein>
    <submittedName>
        <fullName evidence="9">Phage P2 replication protein</fullName>
    </submittedName>
</protein>
<dbReference type="InterPro" id="IPR008766">
    <property type="entry name" value="Replication_gene_A-like"/>
</dbReference>
<keyword evidence="4" id="KW-0540">Nuclease</keyword>
<dbReference type="Pfam" id="PF05840">
    <property type="entry name" value="Phage_GPA"/>
    <property type="match status" value="1"/>
</dbReference>
<evidence type="ECO:0000313" key="10">
    <source>
        <dbReference type="Proteomes" id="UP000003288"/>
    </source>
</evidence>
<comment type="caution">
    <text evidence="9">The sequence shown here is derived from an EMBL/GenBank/DDBJ whole genome shotgun (WGS) entry which is preliminary data.</text>
</comment>
<name>A0AAI9F0N3_9BACT</name>
<dbReference type="GO" id="GO:0004519">
    <property type="term" value="F:endonuclease activity"/>
    <property type="evidence" value="ECO:0007669"/>
    <property type="project" value="UniProtKB-KW"/>
</dbReference>
<organism evidence="9 10">
    <name type="scientific">Caminibacter mediatlanticus TB-2</name>
    <dbReference type="NCBI Taxonomy" id="391592"/>
    <lineage>
        <taxon>Bacteria</taxon>
        <taxon>Pseudomonadati</taxon>
        <taxon>Campylobacterota</taxon>
        <taxon>Epsilonproteobacteria</taxon>
        <taxon>Nautiliales</taxon>
        <taxon>Nautiliaceae</taxon>
        <taxon>Caminibacter</taxon>
    </lineage>
</organism>
<dbReference type="GO" id="GO:0006260">
    <property type="term" value="P:DNA replication"/>
    <property type="evidence" value="ECO:0007669"/>
    <property type="project" value="UniProtKB-KW"/>
</dbReference>
<evidence type="ECO:0000256" key="2">
    <source>
        <dbReference type="ARBA" id="ARBA00009260"/>
    </source>
</evidence>
<sequence length="466" mass="56293">MDVIEILDKFGRYKYDYGLDKSDIQFAIEKVERMRFYLDNNFITLPDGNTDVLSNWVSNWYVNPHRYISEIKHRIYSIYNYSKDLDLVPVFITITLPSKFHRFKYLTKIVNGRKIEIKVKNNNFDEFYIDYTPRDLVKILSKYFDSVRHIRAFRNIPKNKRLYFKIIEPHKTGDPHLHCMFFIPKENVCKFWSSFIKLMKKNSIEQYDFQVNILNPVNYLIKYVLKTIDDYRLENTKLFKYSPLALWYIRWGIRRFSMSRHFVRIDLYRKLNGRYSLNELTLLYKLGKIDYYIEPVTRKITDIFYNDDIVGSIPIYSKDYVPPKINYSDDKPILKFAKKSKFKYINVYNEDGEVIGIVNSFNYIPIEKVKFFKPINKMTKLELFEYEQSIWEDFDNPFNDEEDLDILFDKLFILDKLYDENYEERFNTWLRGWDLNPRPPGYEPGELPGCSTPRQSGWAGRIRTSE</sequence>
<dbReference type="EMBL" id="ABCJ01000025">
    <property type="protein sequence ID" value="EDM22847.1"/>
    <property type="molecule type" value="Genomic_DNA"/>
</dbReference>
<keyword evidence="3" id="KW-0235">DNA replication</keyword>
<dbReference type="AntiFam" id="ANF00011">
    <property type="entry name" value="tRNA translation"/>
</dbReference>
<keyword evidence="5" id="KW-0255">Endonuclease</keyword>
<feature type="region of interest" description="Disordered" evidence="7">
    <location>
        <begin position="444"/>
        <end position="466"/>
    </location>
</feature>